<dbReference type="Proteomes" id="UP001055879">
    <property type="component" value="Linkage Group LG11"/>
</dbReference>
<reference evidence="2" key="1">
    <citation type="journal article" date="2022" name="Mol. Ecol. Resour.">
        <title>The genomes of chicory, endive, great burdock and yacon provide insights into Asteraceae palaeo-polyploidization history and plant inulin production.</title>
        <authorList>
            <person name="Fan W."/>
            <person name="Wang S."/>
            <person name="Wang H."/>
            <person name="Wang A."/>
            <person name="Jiang F."/>
            <person name="Liu H."/>
            <person name="Zhao H."/>
            <person name="Xu D."/>
            <person name="Zhang Y."/>
        </authorList>
    </citation>
    <scope>NUCLEOTIDE SEQUENCE [LARGE SCALE GENOMIC DNA]</scope>
    <source>
        <strain evidence="2">cv. Niubang</strain>
    </source>
</reference>
<organism evidence="1 2">
    <name type="scientific">Arctium lappa</name>
    <name type="common">Greater burdock</name>
    <name type="synonym">Lappa major</name>
    <dbReference type="NCBI Taxonomy" id="4217"/>
    <lineage>
        <taxon>Eukaryota</taxon>
        <taxon>Viridiplantae</taxon>
        <taxon>Streptophyta</taxon>
        <taxon>Embryophyta</taxon>
        <taxon>Tracheophyta</taxon>
        <taxon>Spermatophyta</taxon>
        <taxon>Magnoliopsida</taxon>
        <taxon>eudicotyledons</taxon>
        <taxon>Gunneridae</taxon>
        <taxon>Pentapetalae</taxon>
        <taxon>asterids</taxon>
        <taxon>campanulids</taxon>
        <taxon>Asterales</taxon>
        <taxon>Asteraceae</taxon>
        <taxon>Carduoideae</taxon>
        <taxon>Cardueae</taxon>
        <taxon>Arctiinae</taxon>
        <taxon>Arctium</taxon>
    </lineage>
</organism>
<comment type="caution">
    <text evidence="1">The sequence shown here is derived from an EMBL/GenBank/DDBJ whole genome shotgun (WGS) entry which is preliminary data.</text>
</comment>
<protein>
    <submittedName>
        <fullName evidence="1">Uncharacterized protein</fullName>
    </submittedName>
</protein>
<keyword evidence="2" id="KW-1185">Reference proteome</keyword>
<proteinExistence type="predicted"/>
<gene>
    <name evidence="1" type="ORF">L6452_32020</name>
</gene>
<sequence length="170" mass="19475">MQNLVSLISLVVAQLCLFLDPGNFRDVLPNMQKWQRPQLCWLCRDWCWFRVSWFEACFRVYDLQLLYADMYKSSVGFSRRRMYPSKESWSGTGTSRSSRNNYGFGISLSNNSFSNKVEDAATSACLEAHPGSFRDQGRDTIVQQPSLLKKLSSAYDEVASISEAENQLLL</sequence>
<accession>A0ACB8Z3H0</accession>
<dbReference type="EMBL" id="CM042057">
    <property type="protein sequence ID" value="KAI3692209.1"/>
    <property type="molecule type" value="Genomic_DNA"/>
</dbReference>
<name>A0ACB8Z3H0_ARCLA</name>
<evidence type="ECO:0000313" key="2">
    <source>
        <dbReference type="Proteomes" id="UP001055879"/>
    </source>
</evidence>
<evidence type="ECO:0000313" key="1">
    <source>
        <dbReference type="EMBL" id="KAI3692209.1"/>
    </source>
</evidence>
<reference evidence="1 2" key="2">
    <citation type="journal article" date="2022" name="Mol. Ecol. Resour.">
        <title>The genomes of chicory, endive, great burdock and yacon provide insights into Asteraceae paleo-polyploidization history and plant inulin production.</title>
        <authorList>
            <person name="Fan W."/>
            <person name="Wang S."/>
            <person name="Wang H."/>
            <person name="Wang A."/>
            <person name="Jiang F."/>
            <person name="Liu H."/>
            <person name="Zhao H."/>
            <person name="Xu D."/>
            <person name="Zhang Y."/>
        </authorList>
    </citation>
    <scope>NUCLEOTIDE SEQUENCE [LARGE SCALE GENOMIC DNA]</scope>
    <source>
        <strain evidence="2">cv. Niubang</strain>
    </source>
</reference>